<keyword evidence="3" id="KW-1185">Reference proteome</keyword>
<gene>
    <name evidence="2" type="ordered locus">Solca_1103</name>
</gene>
<proteinExistence type="predicted"/>
<dbReference type="KEGG" id="scn:Solca_1103"/>
<dbReference type="AlphaFoldDB" id="H8KQ41"/>
<keyword evidence="1" id="KW-0732">Signal</keyword>
<dbReference type="eggNOG" id="COG3209">
    <property type="taxonomic scope" value="Bacteria"/>
</dbReference>
<organism evidence="2 3">
    <name type="scientific">Solitalea canadensis (strain ATCC 29591 / DSM 3403 / JCM 21819 / LMG 8368 / NBRC 15130 / NCIMB 12057 / USAM 9D)</name>
    <name type="common">Flexibacter canadensis</name>
    <dbReference type="NCBI Taxonomy" id="929556"/>
    <lineage>
        <taxon>Bacteria</taxon>
        <taxon>Pseudomonadati</taxon>
        <taxon>Bacteroidota</taxon>
        <taxon>Sphingobacteriia</taxon>
        <taxon>Sphingobacteriales</taxon>
        <taxon>Sphingobacteriaceae</taxon>
        <taxon>Solitalea</taxon>
    </lineage>
</organism>
<evidence type="ECO:0000256" key="1">
    <source>
        <dbReference type="SAM" id="SignalP"/>
    </source>
</evidence>
<protein>
    <submittedName>
        <fullName evidence="2">Uncharacterized protein</fullName>
    </submittedName>
</protein>
<dbReference type="OrthoDB" id="1233056at2"/>
<evidence type="ECO:0000313" key="2">
    <source>
        <dbReference type="EMBL" id="AFD06209.1"/>
    </source>
</evidence>
<name>H8KQ41_SOLCM</name>
<evidence type="ECO:0000313" key="3">
    <source>
        <dbReference type="Proteomes" id="UP000007590"/>
    </source>
</evidence>
<dbReference type="Proteomes" id="UP000007590">
    <property type="component" value="Chromosome"/>
</dbReference>
<dbReference type="RefSeq" id="WP_014679436.1">
    <property type="nucleotide sequence ID" value="NC_017770.1"/>
</dbReference>
<dbReference type="STRING" id="929556.Solca_1103"/>
<accession>H8KQ41</accession>
<feature type="signal peptide" evidence="1">
    <location>
        <begin position="1"/>
        <end position="22"/>
    </location>
</feature>
<dbReference type="HOGENOM" id="CLU_767037_0_0_10"/>
<sequence>MKKTFILLISFILLIHTGFAQVGVTTNTPDKSAALDMKAMSDKGILLPNVNITKVSDPAPVLGNAPVQGLWIYNNNTAVIGTYLGISTKGFYYWQQNRWNKMATPLDTTGWGRLGNIETNPSIHFIGTRDAADWVVKTNNTERMRVTAAGNVGIGTSNPTNQLHVKAASVRFENLELTTNDTDAGLVVDNMGVVKLSIWGSAYFQSSDVQDLPSSAFSAISNPAIIDFSSSDMLLNTIGTWNDSDNTFNVFFSGTYEITAEANFYVQTVSDETMGISLVLQKWNGTAWVNVIGNRDQYEVNWSGKISGVYLTGVLALNDNTKLRLVIQRTEGGTASGNIKIMSDQSTGIQYSKFFRIIKVS</sequence>
<feature type="chain" id="PRO_5003613276" evidence="1">
    <location>
        <begin position="23"/>
        <end position="361"/>
    </location>
</feature>
<dbReference type="EMBL" id="CP003349">
    <property type="protein sequence ID" value="AFD06209.1"/>
    <property type="molecule type" value="Genomic_DNA"/>
</dbReference>
<reference evidence="2" key="1">
    <citation type="submission" date="2012-02" db="EMBL/GenBank/DDBJ databases">
        <title>The complete genome of Solitalea canadensis DSM 3403.</title>
        <authorList>
            <consortium name="US DOE Joint Genome Institute (JGI-PGF)"/>
            <person name="Lucas S."/>
            <person name="Copeland A."/>
            <person name="Lapidus A."/>
            <person name="Glavina del Rio T."/>
            <person name="Dalin E."/>
            <person name="Tice H."/>
            <person name="Bruce D."/>
            <person name="Goodwin L."/>
            <person name="Pitluck S."/>
            <person name="Peters L."/>
            <person name="Ovchinnikova G."/>
            <person name="Lu M."/>
            <person name="Kyrpides N."/>
            <person name="Mavromatis K."/>
            <person name="Ivanova N."/>
            <person name="Brettin T."/>
            <person name="Detter J.C."/>
            <person name="Han C."/>
            <person name="Larimer F."/>
            <person name="Land M."/>
            <person name="Hauser L."/>
            <person name="Markowitz V."/>
            <person name="Cheng J.-F."/>
            <person name="Hugenholtz P."/>
            <person name="Woyke T."/>
            <person name="Wu D."/>
            <person name="Spring S."/>
            <person name="Schroeder M."/>
            <person name="Kopitz M."/>
            <person name="Brambilla E."/>
            <person name="Klenk H.-P."/>
            <person name="Eisen J.A."/>
        </authorList>
    </citation>
    <scope>NUCLEOTIDE SEQUENCE</scope>
    <source>
        <strain evidence="2">DSM 3403</strain>
    </source>
</reference>